<accession>A0AC61QXX6</accession>
<dbReference type="EMBL" id="SRZB01000023">
    <property type="protein sequence ID" value="TGX98001.1"/>
    <property type="molecule type" value="Genomic_DNA"/>
</dbReference>
<reference evidence="1" key="1">
    <citation type="submission" date="2019-04" db="EMBL/GenBank/DDBJ databases">
        <title>Microbes associate with the intestines of laboratory mice.</title>
        <authorList>
            <person name="Navarre W."/>
            <person name="Wong E."/>
            <person name="Huang K."/>
            <person name="Tropini C."/>
            <person name="Ng K."/>
            <person name="Yu B."/>
        </authorList>
    </citation>
    <scope>NUCLEOTIDE SEQUENCE</scope>
    <source>
        <strain evidence="1">NM72_1-8</strain>
    </source>
</reference>
<evidence type="ECO:0000313" key="1">
    <source>
        <dbReference type="EMBL" id="TGX98001.1"/>
    </source>
</evidence>
<comment type="caution">
    <text evidence="1">The sequence shown here is derived from an EMBL/GenBank/DDBJ whole genome shotgun (WGS) entry which is preliminary data.</text>
</comment>
<keyword evidence="2" id="KW-1185">Reference proteome</keyword>
<sequence>MTDYFKSYSISDTSVCDITYTDPSLISIVAKKPGKAVVTFYGEFRDYFIYVTVEEPASK</sequence>
<proteinExistence type="predicted"/>
<name>A0AC61QXX6_9FIRM</name>
<dbReference type="Proteomes" id="UP000307720">
    <property type="component" value="Unassembled WGS sequence"/>
</dbReference>
<evidence type="ECO:0000313" key="2">
    <source>
        <dbReference type="Proteomes" id="UP000307720"/>
    </source>
</evidence>
<gene>
    <name evidence="1" type="ORF">E5357_10560</name>
</gene>
<protein>
    <submittedName>
        <fullName evidence="1">Uncharacterized protein</fullName>
    </submittedName>
</protein>
<organism evidence="1 2">
    <name type="scientific">Hominisplanchenecus murintestinalis</name>
    <dbReference type="NCBI Taxonomy" id="2941517"/>
    <lineage>
        <taxon>Bacteria</taxon>
        <taxon>Bacillati</taxon>
        <taxon>Bacillota</taxon>
        <taxon>Clostridia</taxon>
        <taxon>Lachnospirales</taxon>
        <taxon>Lachnospiraceae</taxon>
        <taxon>Hominisplanchenecus</taxon>
    </lineage>
</organism>